<dbReference type="InterPro" id="IPR011009">
    <property type="entry name" value="Kinase-like_dom_sf"/>
</dbReference>
<dbReference type="AlphaFoldDB" id="A0A0G4FLL8"/>
<evidence type="ECO:0000256" key="1">
    <source>
        <dbReference type="SAM" id="Coils"/>
    </source>
</evidence>
<evidence type="ECO:0008006" key="3">
    <source>
        <dbReference type="Google" id="ProtNLM"/>
    </source>
</evidence>
<keyword evidence="1" id="KW-0175">Coiled coil</keyword>
<dbReference type="SUPFAM" id="SSF56112">
    <property type="entry name" value="Protein kinase-like (PK-like)"/>
    <property type="match status" value="1"/>
</dbReference>
<sequence length="294" mass="33155">MSRLEDVRASGVFQKGKEVVGGIVKMCGEVGRRLREVGGLGSLLGRTEKEVGEISQVFSLYENGGAERERVNVEELLSSPLTALKGLLEEHEEQMNTEKELELETELARLRRKGEEVRRLENELQRVRETSKGRDLPAAIARERARLMSFVSRHFPELLWEGGSFLHLVRLDVQEVVRAEAPSMLERGVLVQGRFSLRDFSNEAVISAPSPQSGRFARVTACTDLQGGQWVLKRYEIGRGGEEPQSLSVATGASRHFYREAAMLQELQHLHLVHVTEVWQEGVYGFVWGLWVYG</sequence>
<gene>
    <name evidence="2" type="ORF">Cvel_17649</name>
</gene>
<dbReference type="PhylomeDB" id="A0A0G4FLL8"/>
<feature type="coiled-coil region" evidence="1">
    <location>
        <begin position="81"/>
        <end position="130"/>
    </location>
</feature>
<reference evidence="2" key="1">
    <citation type="submission" date="2014-11" db="EMBL/GenBank/DDBJ databases">
        <authorList>
            <person name="Otto D Thomas"/>
            <person name="Naeem Raeece"/>
        </authorList>
    </citation>
    <scope>NUCLEOTIDE SEQUENCE</scope>
</reference>
<accession>A0A0G4FLL8</accession>
<organism evidence="2">
    <name type="scientific">Chromera velia CCMP2878</name>
    <dbReference type="NCBI Taxonomy" id="1169474"/>
    <lineage>
        <taxon>Eukaryota</taxon>
        <taxon>Sar</taxon>
        <taxon>Alveolata</taxon>
        <taxon>Colpodellida</taxon>
        <taxon>Chromeraceae</taxon>
        <taxon>Chromera</taxon>
    </lineage>
</organism>
<dbReference type="VEuPathDB" id="CryptoDB:Cvel_17649"/>
<name>A0A0G4FLL8_9ALVE</name>
<protein>
    <recommendedName>
        <fullName evidence="3">Protein kinase domain-containing protein</fullName>
    </recommendedName>
</protein>
<evidence type="ECO:0000313" key="2">
    <source>
        <dbReference type="EMBL" id="CEM14910.1"/>
    </source>
</evidence>
<dbReference type="EMBL" id="CDMZ01000465">
    <property type="protein sequence ID" value="CEM14910.1"/>
    <property type="molecule type" value="Genomic_DNA"/>
</dbReference>
<proteinExistence type="predicted"/>